<keyword evidence="3 9" id="KW-0238">DNA-binding</keyword>
<evidence type="ECO:0000256" key="1">
    <source>
        <dbReference type="ARBA" id="ARBA00009437"/>
    </source>
</evidence>
<comment type="similarity">
    <text evidence="1">Belongs to the LysR transcriptional regulatory family.</text>
</comment>
<dbReference type="GO" id="GO:0043565">
    <property type="term" value="F:sequence-specific DNA binding"/>
    <property type="evidence" value="ECO:0007669"/>
    <property type="project" value="TreeGrafter"/>
</dbReference>
<name>A0A1C3W8L6_9HYPH</name>
<dbReference type="InterPro" id="IPR058163">
    <property type="entry name" value="LysR-type_TF_proteobact-type"/>
</dbReference>
<dbReference type="FunFam" id="1.10.10.10:FF:000001">
    <property type="entry name" value="LysR family transcriptional regulator"/>
    <property type="match status" value="1"/>
</dbReference>
<dbReference type="PANTHER" id="PTHR30537:SF31">
    <property type="entry name" value="TRANSCRIPTIONAL REGULATOR, LYSR FAMILY"/>
    <property type="match status" value="1"/>
</dbReference>
<dbReference type="GO" id="GO:0006351">
    <property type="term" value="P:DNA-templated transcription"/>
    <property type="evidence" value="ECO:0007669"/>
    <property type="project" value="TreeGrafter"/>
</dbReference>
<dbReference type="Gene3D" id="3.40.190.290">
    <property type="match status" value="1"/>
</dbReference>
<dbReference type="OrthoDB" id="9786526at2"/>
<keyword evidence="2" id="KW-0805">Transcription regulation</keyword>
<evidence type="ECO:0000256" key="4">
    <source>
        <dbReference type="ARBA" id="ARBA00023163"/>
    </source>
</evidence>
<dbReference type="SUPFAM" id="SSF53850">
    <property type="entry name" value="Periplasmic binding protein-like II"/>
    <property type="match status" value="1"/>
</dbReference>
<protein>
    <recommendedName>
        <fullName evidence="6">HTH-type transcriptional regulator TtuA</fullName>
    </recommendedName>
    <alternativeName>
        <fullName evidence="7">Tartrate utilization transcriptional regulator</fullName>
    </alternativeName>
</protein>
<dbReference type="GO" id="GO:0003700">
    <property type="term" value="F:DNA-binding transcription factor activity"/>
    <property type="evidence" value="ECO:0007669"/>
    <property type="project" value="InterPro"/>
</dbReference>
<dbReference type="Pfam" id="PF00126">
    <property type="entry name" value="HTH_1"/>
    <property type="match status" value="1"/>
</dbReference>
<evidence type="ECO:0000256" key="2">
    <source>
        <dbReference type="ARBA" id="ARBA00023015"/>
    </source>
</evidence>
<dbReference type="InterPro" id="IPR036388">
    <property type="entry name" value="WH-like_DNA-bd_sf"/>
</dbReference>
<evidence type="ECO:0000256" key="6">
    <source>
        <dbReference type="ARBA" id="ARBA00067332"/>
    </source>
</evidence>
<evidence type="ECO:0000256" key="5">
    <source>
        <dbReference type="ARBA" id="ARBA00054626"/>
    </source>
</evidence>
<dbReference type="InterPro" id="IPR036390">
    <property type="entry name" value="WH_DNA-bd_sf"/>
</dbReference>
<dbReference type="PROSITE" id="PS50931">
    <property type="entry name" value="HTH_LYSR"/>
    <property type="match status" value="1"/>
</dbReference>
<evidence type="ECO:0000256" key="7">
    <source>
        <dbReference type="ARBA" id="ARBA00083243"/>
    </source>
</evidence>
<feature type="domain" description="HTH lysR-type" evidence="8">
    <location>
        <begin position="2"/>
        <end position="59"/>
    </location>
</feature>
<organism evidence="9 10">
    <name type="scientific">Rhizobium miluonense</name>
    <dbReference type="NCBI Taxonomy" id="411945"/>
    <lineage>
        <taxon>Bacteria</taxon>
        <taxon>Pseudomonadati</taxon>
        <taxon>Pseudomonadota</taxon>
        <taxon>Alphaproteobacteria</taxon>
        <taxon>Hyphomicrobiales</taxon>
        <taxon>Rhizobiaceae</taxon>
        <taxon>Rhizobium/Agrobacterium group</taxon>
        <taxon>Rhizobium</taxon>
    </lineage>
</organism>
<dbReference type="InterPro" id="IPR005119">
    <property type="entry name" value="LysR_subst-bd"/>
</dbReference>
<dbReference type="Proteomes" id="UP000199435">
    <property type="component" value="Unassembled WGS sequence"/>
</dbReference>
<dbReference type="SUPFAM" id="SSF46785">
    <property type="entry name" value="Winged helix' DNA-binding domain"/>
    <property type="match status" value="1"/>
</dbReference>
<comment type="function">
    <text evidence="5">Transcriptional regulator of the ttuABCDE tartrate utilization operon.</text>
</comment>
<sequence length="300" mass="32896">MLDLNDLRFFAAVVDNGGFSAAARSLRLPKSRLSRRITILEDHLGVRLLERSTRHLVLTEVGRQVYEHARAAVIESEAIEETALRTHSEPRGLVRVSCPLGLQHLIAARLPAFLAKHPKLRMLITVSDRRIDLVHEGVDVAIRVRERLDTDADLQVRKIGMSRRILVASPHFIRQHGPLESLADLARIPLLSQQEHAGVCTWNLLAGDDGSSNIVSFEPKLATGGFELLLAAACAGIGVALLPAANCETELTAGRLTRVLPHWSGTDGILHIIFTSRRGMLPGVRAVVDFVCDVLKEAVD</sequence>
<gene>
    <name evidence="9" type="ORF">GA0061102_102467</name>
</gene>
<dbReference type="AlphaFoldDB" id="A0A1C3W8L6"/>
<dbReference type="STRING" id="411945.GA0061102_102467"/>
<dbReference type="Gene3D" id="1.10.10.10">
    <property type="entry name" value="Winged helix-like DNA-binding domain superfamily/Winged helix DNA-binding domain"/>
    <property type="match status" value="1"/>
</dbReference>
<evidence type="ECO:0000313" key="10">
    <source>
        <dbReference type="Proteomes" id="UP000199435"/>
    </source>
</evidence>
<evidence type="ECO:0000256" key="3">
    <source>
        <dbReference type="ARBA" id="ARBA00023125"/>
    </source>
</evidence>
<keyword evidence="4" id="KW-0804">Transcription</keyword>
<accession>A0A1C3W8L6</accession>
<evidence type="ECO:0000259" key="8">
    <source>
        <dbReference type="PROSITE" id="PS50931"/>
    </source>
</evidence>
<dbReference type="EMBL" id="FMAH01000024">
    <property type="protein sequence ID" value="SCB36094.1"/>
    <property type="molecule type" value="Genomic_DNA"/>
</dbReference>
<dbReference type="Pfam" id="PF03466">
    <property type="entry name" value="LysR_substrate"/>
    <property type="match status" value="1"/>
</dbReference>
<reference evidence="10" key="1">
    <citation type="submission" date="2016-08" db="EMBL/GenBank/DDBJ databases">
        <authorList>
            <person name="Varghese N."/>
            <person name="Submissions Spin"/>
        </authorList>
    </citation>
    <scope>NUCLEOTIDE SEQUENCE [LARGE SCALE GENOMIC DNA]</scope>
    <source>
        <strain evidence="10">HAMBI 2971</strain>
    </source>
</reference>
<dbReference type="PANTHER" id="PTHR30537">
    <property type="entry name" value="HTH-TYPE TRANSCRIPTIONAL REGULATOR"/>
    <property type="match status" value="1"/>
</dbReference>
<dbReference type="InterPro" id="IPR000847">
    <property type="entry name" value="LysR_HTH_N"/>
</dbReference>
<evidence type="ECO:0000313" key="9">
    <source>
        <dbReference type="EMBL" id="SCB36094.1"/>
    </source>
</evidence>
<keyword evidence="10" id="KW-1185">Reference proteome</keyword>
<proteinExistence type="inferred from homology"/>